<dbReference type="AlphaFoldDB" id="A0A8X6TEU4"/>
<evidence type="ECO:0000313" key="2">
    <source>
        <dbReference type="Proteomes" id="UP000887013"/>
    </source>
</evidence>
<sequence length="96" mass="10871">MLRTRALTEEVMPLIESLLSNSSDSLMERLSDEEMSIDDLPVVFSFAFQNAENVDFSSDEDLKEQSVSRILKKRDSTKAISIFSLNLGFIESFCIV</sequence>
<name>A0A8X6TEU4_NEPPI</name>
<organism evidence="1 2">
    <name type="scientific">Nephila pilipes</name>
    <name type="common">Giant wood spider</name>
    <name type="synonym">Nephila maculata</name>
    <dbReference type="NCBI Taxonomy" id="299642"/>
    <lineage>
        <taxon>Eukaryota</taxon>
        <taxon>Metazoa</taxon>
        <taxon>Ecdysozoa</taxon>
        <taxon>Arthropoda</taxon>
        <taxon>Chelicerata</taxon>
        <taxon>Arachnida</taxon>
        <taxon>Araneae</taxon>
        <taxon>Araneomorphae</taxon>
        <taxon>Entelegynae</taxon>
        <taxon>Araneoidea</taxon>
        <taxon>Nephilidae</taxon>
        <taxon>Nephila</taxon>
    </lineage>
</organism>
<comment type="caution">
    <text evidence="1">The sequence shown here is derived from an EMBL/GenBank/DDBJ whole genome shotgun (WGS) entry which is preliminary data.</text>
</comment>
<dbReference type="Proteomes" id="UP000887013">
    <property type="component" value="Unassembled WGS sequence"/>
</dbReference>
<accession>A0A8X6TEU4</accession>
<keyword evidence="2" id="KW-1185">Reference proteome</keyword>
<evidence type="ECO:0000313" key="1">
    <source>
        <dbReference type="EMBL" id="GFT07328.1"/>
    </source>
</evidence>
<gene>
    <name evidence="1" type="ORF">NPIL_492741</name>
</gene>
<reference evidence="1" key="1">
    <citation type="submission" date="2020-08" db="EMBL/GenBank/DDBJ databases">
        <title>Multicomponent nature underlies the extraordinary mechanical properties of spider dragline silk.</title>
        <authorList>
            <person name="Kono N."/>
            <person name="Nakamura H."/>
            <person name="Mori M."/>
            <person name="Yoshida Y."/>
            <person name="Ohtoshi R."/>
            <person name="Malay A.D."/>
            <person name="Moran D.A.P."/>
            <person name="Tomita M."/>
            <person name="Numata K."/>
            <person name="Arakawa K."/>
        </authorList>
    </citation>
    <scope>NUCLEOTIDE SEQUENCE</scope>
</reference>
<proteinExistence type="predicted"/>
<protein>
    <submittedName>
        <fullName evidence="1">Uncharacterized protein</fullName>
    </submittedName>
</protein>
<dbReference type="EMBL" id="BMAW01103087">
    <property type="protein sequence ID" value="GFT07328.1"/>
    <property type="molecule type" value="Genomic_DNA"/>
</dbReference>